<dbReference type="SMART" id="SM00823">
    <property type="entry name" value="PKS_PP"/>
    <property type="match status" value="1"/>
</dbReference>
<dbReference type="InterPro" id="IPR020806">
    <property type="entry name" value="PKS_PP-bd"/>
</dbReference>
<dbReference type="Gene3D" id="3.40.50.980">
    <property type="match status" value="2"/>
</dbReference>
<dbReference type="NCBIfam" id="TIGR01733">
    <property type="entry name" value="AA-adenyl-dom"/>
    <property type="match status" value="1"/>
</dbReference>
<dbReference type="Gene3D" id="3.30.559.10">
    <property type="entry name" value="Chloramphenicol acetyltransferase-like domain"/>
    <property type="match status" value="1"/>
</dbReference>
<dbReference type="Gene3D" id="3.30.559.30">
    <property type="entry name" value="Nonribosomal peptide synthetase, condensation domain"/>
    <property type="match status" value="1"/>
</dbReference>
<evidence type="ECO:0000256" key="1">
    <source>
        <dbReference type="ARBA" id="ARBA00001957"/>
    </source>
</evidence>
<dbReference type="RefSeq" id="WP_095746301.1">
    <property type="nucleotide sequence ID" value="NZ_CP023284.1"/>
</dbReference>
<dbReference type="InterPro" id="IPR023213">
    <property type="entry name" value="CAT-like_dom_sf"/>
</dbReference>
<evidence type="ECO:0000313" key="5">
    <source>
        <dbReference type="EMBL" id="ATA56042.1"/>
    </source>
</evidence>
<dbReference type="Pfam" id="PF00501">
    <property type="entry name" value="AMP-binding"/>
    <property type="match status" value="1"/>
</dbReference>
<dbReference type="PANTHER" id="PTHR45527">
    <property type="entry name" value="NONRIBOSOMAL PEPTIDE SYNTHETASE"/>
    <property type="match status" value="1"/>
</dbReference>
<dbReference type="PROSITE" id="PS00455">
    <property type="entry name" value="AMP_BINDING"/>
    <property type="match status" value="1"/>
</dbReference>
<name>A0A250DP53_9BURK</name>
<keyword evidence="3" id="KW-0597">Phosphoprotein</keyword>
<protein>
    <submittedName>
        <fullName evidence="5">Non-ribosomal peptide synthetase</fullName>
    </submittedName>
</protein>
<dbReference type="GO" id="GO:0009239">
    <property type="term" value="P:enterobactin biosynthetic process"/>
    <property type="evidence" value="ECO:0007669"/>
    <property type="project" value="TreeGrafter"/>
</dbReference>
<gene>
    <name evidence="5" type="ORF">CKY39_24465</name>
</gene>
<dbReference type="Proteomes" id="UP000217154">
    <property type="component" value="Chromosome"/>
</dbReference>
<dbReference type="PANTHER" id="PTHR45527:SF1">
    <property type="entry name" value="FATTY ACID SYNTHASE"/>
    <property type="match status" value="1"/>
</dbReference>
<keyword evidence="2" id="KW-0596">Phosphopantetheine</keyword>
<dbReference type="SUPFAM" id="SSF47336">
    <property type="entry name" value="ACP-like"/>
    <property type="match status" value="1"/>
</dbReference>
<dbReference type="PROSITE" id="PS50075">
    <property type="entry name" value="CARRIER"/>
    <property type="match status" value="1"/>
</dbReference>
<dbReference type="EMBL" id="CP023284">
    <property type="protein sequence ID" value="ATA56042.1"/>
    <property type="molecule type" value="Genomic_DNA"/>
</dbReference>
<dbReference type="InterPro" id="IPR045851">
    <property type="entry name" value="AMP-bd_C_sf"/>
</dbReference>
<dbReference type="Gene3D" id="2.30.38.10">
    <property type="entry name" value="Luciferase, Domain 3"/>
    <property type="match status" value="1"/>
</dbReference>
<dbReference type="GO" id="GO:0043041">
    <property type="term" value="P:amino acid activation for nonribosomal peptide biosynthetic process"/>
    <property type="evidence" value="ECO:0007669"/>
    <property type="project" value="TreeGrafter"/>
</dbReference>
<dbReference type="GO" id="GO:0031177">
    <property type="term" value="F:phosphopantetheine binding"/>
    <property type="evidence" value="ECO:0007669"/>
    <property type="project" value="InterPro"/>
</dbReference>
<dbReference type="InterPro" id="IPR020459">
    <property type="entry name" value="AMP-binding"/>
</dbReference>
<dbReference type="InterPro" id="IPR036736">
    <property type="entry name" value="ACP-like_sf"/>
</dbReference>
<dbReference type="Pfam" id="PF13193">
    <property type="entry name" value="AMP-binding_C"/>
    <property type="match status" value="1"/>
</dbReference>
<dbReference type="CDD" id="cd05930">
    <property type="entry name" value="A_NRPS"/>
    <property type="match status" value="1"/>
</dbReference>
<dbReference type="GO" id="GO:0005829">
    <property type="term" value="C:cytosol"/>
    <property type="evidence" value="ECO:0007669"/>
    <property type="project" value="TreeGrafter"/>
</dbReference>
<evidence type="ECO:0000259" key="4">
    <source>
        <dbReference type="PROSITE" id="PS50075"/>
    </source>
</evidence>
<sequence>MEDRFENFEAALPLSPEQRAVLAMHRGAALPPLAVSVTIEGALDEAHLRTVAAEVLQAHEAMRLAMRDAVDPFAWRQQPRATLSASHAQADASMQLQEGGVVRIGLDRVDAAHHRLTLSAHPLAADAASLAALVARIAEACGNEGKADAEPFQYTQFAAWRDALAHDDEEDAVKGRAYWAGYLAGGEALAAPRLVARQGDVGDVAAPARRVVERTLDAALLSRLDALARSHGVQVSELLQAAWWALLARLTGFVRFTGGWQHDCRLDYEVMQGAIGVYEKVLPLRVEIGAEEPFADWLARFAAQARTHVEAQEYGVLDAAADAAHLAVGFALRTPDDLPASWQVTQRPGPLPCFELALEVEWSAQRAVFALHANEGRYAAPALERLLQQLFVLLQAVADSPATPVQDLTLIDADERKALLALDGASVDVGTQGIAERIAHWARTTPDAPAIEDGEQRLSYAALDVRINRMAHWMRTQGVQRGGLVALALPRSLDLLVAMLAAWRAGAGYLPLEPEWPAARRAAVLADAKPALLLQAEPVQDADASAWRVAMAGGIDLSAFDVSVPDVPAAPHDLAYVLYTSGSTGKPKGVVIEQAQLLNYVAAASSAMALDGYRRWALTSTVAADLGNTALFGAFFNGACLVVAGAEATKDAAAFTRFMAERRIDAIKIVPSHLEALLEAETPVLPRLLVLGGEAASRSLLERIARAAPPPACTVYNHYGPTETTVGVMVHRLEPGAAFPDQLPLPLSQVLANNRVRVLDHALRLAPTGALGELYIGGAQLCRGYLGGVAAEAFIDDPFAPGERLYRTGDLACVLPGGALRIAGRADHQLKVRGFRVEPGEIEAVLLAQDGVRQAVVLPVAVPAGGVELVACVVGDADKVSGLRERLAALLPAHMVPSRCVQVEAFPRLANGKVDRLALAAAMPASAGAAAPREGAQAPRDALEHLLAAGMAELLGRASIGVDEDFFELGAHSLLVIKLAARIRRLLRVEIAPGLVFDHPSVTTLARAVHAASADPAQTEQLADTWRLEAEAIPS</sequence>
<evidence type="ECO:0000256" key="2">
    <source>
        <dbReference type="ARBA" id="ARBA00022450"/>
    </source>
</evidence>
<dbReference type="Pfam" id="PF00668">
    <property type="entry name" value="Condensation"/>
    <property type="match status" value="1"/>
</dbReference>
<dbReference type="InterPro" id="IPR009081">
    <property type="entry name" value="PP-bd_ACP"/>
</dbReference>
<dbReference type="Gene3D" id="1.10.1200.10">
    <property type="entry name" value="ACP-like"/>
    <property type="match status" value="1"/>
</dbReference>
<organism evidence="5 6">
    <name type="scientific">Variovorax boronicumulans</name>
    <dbReference type="NCBI Taxonomy" id="436515"/>
    <lineage>
        <taxon>Bacteria</taxon>
        <taxon>Pseudomonadati</taxon>
        <taxon>Pseudomonadota</taxon>
        <taxon>Betaproteobacteria</taxon>
        <taxon>Burkholderiales</taxon>
        <taxon>Comamonadaceae</taxon>
        <taxon>Variovorax</taxon>
    </lineage>
</organism>
<dbReference type="AlphaFoldDB" id="A0A250DP53"/>
<proteinExistence type="predicted"/>
<evidence type="ECO:0000256" key="3">
    <source>
        <dbReference type="ARBA" id="ARBA00022553"/>
    </source>
</evidence>
<dbReference type="InterPro" id="IPR020845">
    <property type="entry name" value="AMP-binding_CS"/>
</dbReference>
<dbReference type="SUPFAM" id="SSF52777">
    <property type="entry name" value="CoA-dependent acyltransferases"/>
    <property type="match status" value="2"/>
</dbReference>
<dbReference type="GO" id="GO:0047527">
    <property type="term" value="F:2,3-dihydroxybenzoate-serine ligase activity"/>
    <property type="evidence" value="ECO:0007669"/>
    <property type="project" value="TreeGrafter"/>
</dbReference>
<feature type="domain" description="Carrier" evidence="4">
    <location>
        <begin position="938"/>
        <end position="1013"/>
    </location>
</feature>
<comment type="cofactor">
    <cofactor evidence="1">
        <name>pantetheine 4'-phosphate</name>
        <dbReference type="ChEBI" id="CHEBI:47942"/>
    </cofactor>
</comment>
<dbReference type="InterPro" id="IPR006162">
    <property type="entry name" value="Ppantetheine_attach_site"/>
</dbReference>
<dbReference type="InterPro" id="IPR010071">
    <property type="entry name" value="AA_adenyl_dom"/>
</dbReference>
<dbReference type="PRINTS" id="PR00154">
    <property type="entry name" value="AMPBINDING"/>
</dbReference>
<dbReference type="PROSITE" id="PS00012">
    <property type="entry name" value="PHOSPHOPANTETHEINE"/>
    <property type="match status" value="1"/>
</dbReference>
<evidence type="ECO:0000313" key="6">
    <source>
        <dbReference type="Proteomes" id="UP000217154"/>
    </source>
</evidence>
<dbReference type="FunFam" id="3.40.50.980:FF:000001">
    <property type="entry name" value="Non-ribosomal peptide synthetase"/>
    <property type="match status" value="1"/>
</dbReference>
<accession>A0A250DP53</accession>
<reference evidence="5 6" key="1">
    <citation type="submission" date="2017-09" db="EMBL/GenBank/DDBJ databases">
        <title>The diverse metabolic capabilities of V. boronicumulans make it an excellent choice for continued studies on novel biodegradation.</title>
        <authorList>
            <person name="Sun S."/>
        </authorList>
    </citation>
    <scope>NUCLEOTIDE SEQUENCE [LARGE SCALE GENOMIC DNA]</scope>
    <source>
        <strain evidence="5 6">J1</strain>
    </source>
</reference>
<dbReference type="Gene3D" id="3.30.300.30">
    <property type="match status" value="1"/>
</dbReference>
<dbReference type="InterPro" id="IPR001242">
    <property type="entry name" value="Condensation_dom"/>
</dbReference>
<dbReference type="GO" id="GO:0009366">
    <property type="term" value="C:enterobactin synthetase complex"/>
    <property type="evidence" value="ECO:0007669"/>
    <property type="project" value="TreeGrafter"/>
</dbReference>
<dbReference type="Pfam" id="PF00550">
    <property type="entry name" value="PP-binding"/>
    <property type="match status" value="1"/>
</dbReference>
<dbReference type="InterPro" id="IPR000873">
    <property type="entry name" value="AMP-dep_synth/lig_dom"/>
</dbReference>
<dbReference type="KEGG" id="vbo:CKY39_24465"/>
<dbReference type="InterPro" id="IPR025110">
    <property type="entry name" value="AMP-bd_C"/>
</dbReference>
<dbReference type="SUPFAM" id="SSF56801">
    <property type="entry name" value="Acetyl-CoA synthetase-like"/>
    <property type="match status" value="1"/>
</dbReference>